<dbReference type="AlphaFoldDB" id="A0A268EH45"/>
<evidence type="ECO:0000313" key="1">
    <source>
        <dbReference type="EMBL" id="PAD72432.1"/>
    </source>
</evidence>
<evidence type="ECO:0000313" key="2">
    <source>
        <dbReference type="Proteomes" id="UP000215596"/>
    </source>
</evidence>
<name>A0A268EH45_9BACL</name>
<organism evidence="1 2">
    <name type="scientific">Paenibacillus campinasensis</name>
    <dbReference type="NCBI Taxonomy" id="66347"/>
    <lineage>
        <taxon>Bacteria</taxon>
        <taxon>Bacillati</taxon>
        <taxon>Bacillota</taxon>
        <taxon>Bacilli</taxon>
        <taxon>Bacillales</taxon>
        <taxon>Paenibacillaceae</taxon>
        <taxon>Paenibacillus</taxon>
    </lineage>
</organism>
<dbReference type="OrthoDB" id="9961597at2"/>
<protein>
    <submittedName>
        <fullName evidence="1">Uncharacterized protein</fullName>
    </submittedName>
</protein>
<gene>
    <name evidence="1" type="ORF">CHH67_22590</name>
</gene>
<dbReference type="Proteomes" id="UP000215596">
    <property type="component" value="Unassembled WGS sequence"/>
</dbReference>
<reference evidence="1 2" key="1">
    <citation type="submission" date="2017-07" db="EMBL/GenBank/DDBJ databases">
        <title>Isolation and whole genome analysis of endospore-forming bacteria from heroin.</title>
        <authorList>
            <person name="Kalinowski J."/>
            <person name="Ahrens B."/>
            <person name="Al-Dilaimi A."/>
            <person name="Winkler A."/>
            <person name="Wibberg D."/>
            <person name="Schleenbecker U."/>
            <person name="Ruckert C."/>
            <person name="Wolfel R."/>
            <person name="Grass G."/>
        </authorList>
    </citation>
    <scope>NUCLEOTIDE SEQUENCE [LARGE SCALE GENOMIC DNA]</scope>
    <source>
        <strain evidence="1 2">7537-G1</strain>
    </source>
</reference>
<dbReference type="EMBL" id="NPBY01000079">
    <property type="protein sequence ID" value="PAD72432.1"/>
    <property type="molecule type" value="Genomic_DNA"/>
</dbReference>
<proteinExistence type="predicted"/>
<accession>A0A268EH45</accession>
<sequence>MKIAFMHTNGYDAILLENGTWFQPEPHHVSALLNIKSEEGFVDWNGSELFNENDVPTEVESWVNQGAVLVAYFDSEGLSIEDQEVWNERIEFYGVGEAAKEL</sequence>
<comment type="caution">
    <text evidence="1">The sequence shown here is derived from an EMBL/GenBank/DDBJ whole genome shotgun (WGS) entry which is preliminary data.</text>
</comment>
<dbReference type="RefSeq" id="WP_095267631.1">
    <property type="nucleotide sequence ID" value="NZ_NPBY01000079.1"/>
</dbReference>